<dbReference type="InterPro" id="IPR018653">
    <property type="entry name" value="ScfR_C"/>
</dbReference>
<dbReference type="InterPro" id="IPR026281">
    <property type="entry name" value="HTH_RamB"/>
</dbReference>
<dbReference type="InterPro" id="IPR001387">
    <property type="entry name" value="Cro/C1-type_HTH"/>
</dbReference>
<comment type="caution">
    <text evidence="7">The sequence shown here is derived from an EMBL/GenBank/DDBJ whole genome shotgun (WGS) entry which is preliminary data.</text>
</comment>
<sequence length="482" mass="53005">MAADDPQVGGRIQRLRRQRGVSQAELASALGISASYLNLIEHNRRRITVPLLLKLASFFGIEPGELVENDETRLLGDLMELFGDDVFADSTLTNQDVRDLANSNPAVGRAVVRLYDRYRALRGVRAGSAGAAGPAEAEPATRGGQGSGGHPATDAVSDFVQANANHFPTLEAAAERVRNDIDAEPDSLDYGLRNYLFNVFGLNWRTANLPAGIARRYDPERREILTAEVLEPASAAFAVAHQIGLFAAGAEIERLIEDSDLPADAPVVARNALASYFAGALIMPYEPFLKACRETRYDIERIQRRFRASFEQVCHRMTCLQRPGQMGVPLHLVRTDIAGNISKRFSLSGIHISRHSGACPRWNVYSAFLHPERINVQISQMPEGQRYFCIARSYARGGHGYQAPRRHLSIGLGCHIAHAGSLVYSDGMDLADPGQTVPIGVGCRICPRLDCEQRAHPPADHHFTMNERDRAESFYAPGRWGS</sequence>
<protein>
    <submittedName>
        <fullName evidence="7">Short-chain fatty acyl-CoA regulator family protein</fullName>
    </submittedName>
</protein>
<evidence type="ECO:0000313" key="7">
    <source>
        <dbReference type="EMBL" id="MFD2139703.1"/>
    </source>
</evidence>
<feature type="region of interest" description="Disordered" evidence="5">
    <location>
        <begin position="129"/>
        <end position="155"/>
    </location>
</feature>
<dbReference type="PANTHER" id="PTHR46797:SF23">
    <property type="entry name" value="HTH-TYPE TRANSCRIPTIONAL REGULATOR SUTR"/>
    <property type="match status" value="1"/>
</dbReference>
<evidence type="ECO:0000256" key="3">
    <source>
        <dbReference type="ARBA" id="ARBA00023125"/>
    </source>
</evidence>
<dbReference type="Proteomes" id="UP001597299">
    <property type="component" value="Unassembled WGS sequence"/>
</dbReference>
<feature type="compositionally biased region" description="Low complexity" evidence="5">
    <location>
        <begin position="129"/>
        <end position="142"/>
    </location>
</feature>
<dbReference type="Gene3D" id="1.10.260.40">
    <property type="entry name" value="lambda repressor-like DNA-binding domains"/>
    <property type="match status" value="1"/>
</dbReference>
<keyword evidence="4" id="KW-0804">Transcription</keyword>
<dbReference type="Pfam" id="PF01381">
    <property type="entry name" value="HTH_3"/>
    <property type="match status" value="1"/>
</dbReference>
<dbReference type="PIRSF" id="PIRSF019251">
    <property type="entry name" value="Rv0465c"/>
    <property type="match status" value="1"/>
</dbReference>
<feature type="domain" description="HTH cro/C1-type" evidence="6">
    <location>
        <begin position="12"/>
        <end position="66"/>
    </location>
</feature>
<name>A0ABW4YTV4_9HYPH</name>
<evidence type="ECO:0000256" key="1">
    <source>
        <dbReference type="ARBA" id="ARBA00007227"/>
    </source>
</evidence>
<dbReference type="InterPro" id="IPR010982">
    <property type="entry name" value="Lambda_DNA-bd_dom_sf"/>
</dbReference>
<evidence type="ECO:0000256" key="4">
    <source>
        <dbReference type="ARBA" id="ARBA00023163"/>
    </source>
</evidence>
<dbReference type="SMART" id="SM00530">
    <property type="entry name" value="HTH_XRE"/>
    <property type="match status" value="1"/>
</dbReference>
<comment type="similarity">
    <text evidence="1">Belongs to the short-chain fatty acyl-CoA assimilation regulator (ScfR) family.</text>
</comment>
<gene>
    <name evidence="7" type="ORF">ACFSNC_04790</name>
</gene>
<dbReference type="Pfam" id="PF06114">
    <property type="entry name" value="Peptidase_M78"/>
    <property type="match status" value="1"/>
</dbReference>
<dbReference type="EMBL" id="JBHUHD010000001">
    <property type="protein sequence ID" value="MFD2139703.1"/>
    <property type="molecule type" value="Genomic_DNA"/>
</dbReference>
<evidence type="ECO:0000259" key="6">
    <source>
        <dbReference type="PROSITE" id="PS50943"/>
    </source>
</evidence>
<reference evidence="8" key="1">
    <citation type="journal article" date="2019" name="Int. J. Syst. Evol. Microbiol.">
        <title>The Global Catalogue of Microorganisms (GCM) 10K type strain sequencing project: providing services to taxonomists for standard genome sequencing and annotation.</title>
        <authorList>
            <consortium name="The Broad Institute Genomics Platform"/>
            <consortium name="The Broad Institute Genome Sequencing Center for Infectious Disease"/>
            <person name="Wu L."/>
            <person name="Ma J."/>
        </authorList>
    </citation>
    <scope>NUCLEOTIDE SEQUENCE [LARGE SCALE GENOMIC DNA]</scope>
    <source>
        <strain evidence="8">CCM 7435</strain>
    </source>
</reference>
<dbReference type="CDD" id="cd00093">
    <property type="entry name" value="HTH_XRE"/>
    <property type="match status" value="1"/>
</dbReference>
<evidence type="ECO:0000256" key="5">
    <source>
        <dbReference type="SAM" id="MobiDB-lite"/>
    </source>
</evidence>
<dbReference type="SUPFAM" id="SSF47413">
    <property type="entry name" value="lambda repressor-like DNA-binding domains"/>
    <property type="match status" value="1"/>
</dbReference>
<dbReference type="InterPro" id="IPR010359">
    <property type="entry name" value="IrrE_HExxH"/>
</dbReference>
<evidence type="ECO:0000256" key="2">
    <source>
        <dbReference type="ARBA" id="ARBA00023015"/>
    </source>
</evidence>
<accession>A0ABW4YTV4</accession>
<dbReference type="Pfam" id="PF09856">
    <property type="entry name" value="ScfRs"/>
    <property type="match status" value="1"/>
</dbReference>
<evidence type="ECO:0000313" key="8">
    <source>
        <dbReference type="Proteomes" id="UP001597299"/>
    </source>
</evidence>
<dbReference type="PANTHER" id="PTHR46797">
    <property type="entry name" value="HTH-TYPE TRANSCRIPTIONAL REGULATOR"/>
    <property type="match status" value="1"/>
</dbReference>
<keyword evidence="8" id="KW-1185">Reference proteome</keyword>
<dbReference type="PROSITE" id="PS50943">
    <property type="entry name" value="HTH_CROC1"/>
    <property type="match status" value="1"/>
</dbReference>
<keyword evidence="3" id="KW-0238">DNA-binding</keyword>
<keyword evidence="2" id="KW-0805">Transcription regulation</keyword>
<dbReference type="RefSeq" id="WP_213352489.1">
    <property type="nucleotide sequence ID" value="NZ_JAHBGB010000023.1"/>
</dbReference>
<dbReference type="InterPro" id="IPR050807">
    <property type="entry name" value="TransReg_Diox_bact_type"/>
</dbReference>
<organism evidence="7 8">
    <name type="scientific">Ancylobacter oerskovii</name>
    <dbReference type="NCBI Taxonomy" id="459519"/>
    <lineage>
        <taxon>Bacteria</taxon>
        <taxon>Pseudomonadati</taxon>
        <taxon>Pseudomonadota</taxon>
        <taxon>Alphaproteobacteria</taxon>
        <taxon>Hyphomicrobiales</taxon>
        <taxon>Xanthobacteraceae</taxon>
        <taxon>Ancylobacter</taxon>
    </lineage>
</organism>
<proteinExistence type="inferred from homology"/>